<keyword evidence="1" id="KW-0031">Aminopeptidase</keyword>
<name>A0A0C2MW90_THEKT</name>
<dbReference type="EMBL" id="JWZT01002857">
    <property type="protein sequence ID" value="KII68435.1"/>
    <property type="molecule type" value="Genomic_DNA"/>
</dbReference>
<protein>
    <submittedName>
        <fullName evidence="1">Aminopeptidase M1-B</fullName>
    </submittedName>
</protein>
<reference evidence="1 2" key="1">
    <citation type="journal article" date="2014" name="Genome Biol. Evol.">
        <title>The genome of the myxosporean Thelohanellus kitauei shows adaptations to nutrient acquisition within its fish host.</title>
        <authorList>
            <person name="Yang Y."/>
            <person name="Xiong J."/>
            <person name="Zhou Z."/>
            <person name="Huo F."/>
            <person name="Miao W."/>
            <person name="Ran C."/>
            <person name="Liu Y."/>
            <person name="Zhang J."/>
            <person name="Feng J."/>
            <person name="Wang M."/>
            <person name="Wang M."/>
            <person name="Wang L."/>
            <person name="Yao B."/>
        </authorList>
    </citation>
    <scope>NUCLEOTIDE SEQUENCE [LARGE SCALE GENOMIC DNA]</scope>
    <source>
        <strain evidence="1">Wuqing</strain>
    </source>
</reference>
<dbReference type="GO" id="GO:0004177">
    <property type="term" value="F:aminopeptidase activity"/>
    <property type="evidence" value="ECO:0007669"/>
    <property type="project" value="UniProtKB-KW"/>
</dbReference>
<dbReference type="InterPro" id="IPR027268">
    <property type="entry name" value="Peptidase_M4/M1_CTD_sf"/>
</dbReference>
<dbReference type="GO" id="GO:0005615">
    <property type="term" value="C:extracellular space"/>
    <property type="evidence" value="ECO:0007669"/>
    <property type="project" value="TreeGrafter"/>
</dbReference>
<keyword evidence="1" id="KW-0645">Protease</keyword>
<proteinExistence type="predicted"/>
<sequence>MNALGEDLFFTCIQVLTILTKNYLKKFAYSNANSHDLWSIVKKESKIDYIEPMMKAWTYQPGFPLITIKKSNTTGEYHVHQYRFLVTSDEKKRIKENEYVRVMISPTFWIVPIVYITASEDTPKLLWLNRKDGIVRAILDYLKLSTKDEWVKINYRFGSYYRSHYEDDSIIQLSRDLMNNNSVK</sequence>
<dbReference type="PANTHER" id="PTHR11533">
    <property type="entry name" value="PROTEASE M1 ZINC METALLOPROTEASE"/>
    <property type="match status" value="1"/>
</dbReference>
<dbReference type="GO" id="GO:0016020">
    <property type="term" value="C:membrane"/>
    <property type="evidence" value="ECO:0007669"/>
    <property type="project" value="TreeGrafter"/>
</dbReference>
<dbReference type="Gene3D" id="2.60.40.1910">
    <property type="match status" value="1"/>
</dbReference>
<gene>
    <name evidence="1" type="ORF">RF11_10792</name>
</gene>
<keyword evidence="1" id="KW-0378">Hydrolase</keyword>
<keyword evidence="2" id="KW-1185">Reference proteome</keyword>
<comment type="caution">
    <text evidence="1">The sequence shown here is derived from an EMBL/GenBank/DDBJ whole genome shotgun (WGS) entry which is preliminary data.</text>
</comment>
<evidence type="ECO:0000313" key="1">
    <source>
        <dbReference type="EMBL" id="KII68435.1"/>
    </source>
</evidence>
<accession>A0A0C2MW90</accession>
<dbReference type="GO" id="GO:0005737">
    <property type="term" value="C:cytoplasm"/>
    <property type="evidence" value="ECO:0007669"/>
    <property type="project" value="TreeGrafter"/>
</dbReference>
<dbReference type="Gene3D" id="1.10.390.10">
    <property type="entry name" value="Neutral Protease Domain 2"/>
    <property type="match status" value="1"/>
</dbReference>
<dbReference type="AlphaFoldDB" id="A0A0C2MW90"/>
<dbReference type="Proteomes" id="UP000031668">
    <property type="component" value="Unassembled WGS sequence"/>
</dbReference>
<dbReference type="SUPFAM" id="SSF55486">
    <property type="entry name" value="Metalloproteases ('zincins'), catalytic domain"/>
    <property type="match status" value="1"/>
</dbReference>
<dbReference type="OrthoDB" id="6020861at2759"/>
<dbReference type="InterPro" id="IPR050344">
    <property type="entry name" value="Peptidase_M1_aminopeptidases"/>
</dbReference>
<dbReference type="OMA" id="CHESDSW"/>
<dbReference type="PANTHER" id="PTHR11533:SF299">
    <property type="entry name" value="AMINOPEPTIDASE"/>
    <property type="match status" value="1"/>
</dbReference>
<evidence type="ECO:0000313" key="2">
    <source>
        <dbReference type="Proteomes" id="UP000031668"/>
    </source>
</evidence>
<organism evidence="1 2">
    <name type="scientific">Thelohanellus kitauei</name>
    <name type="common">Myxosporean</name>
    <dbReference type="NCBI Taxonomy" id="669202"/>
    <lineage>
        <taxon>Eukaryota</taxon>
        <taxon>Metazoa</taxon>
        <taxon>Cnidaria</taxon>
        <taxon>Myxozoa</taxon>
        <taxon>Myxosporea</taxon>
        <taxon>Bivalvulida</taxon>
        <taxon>Platysporina</taxon>
        <taxon>Myxobolidae</taxon>
        <taxon>Thelohanellus</taxon>
    </lineage>
</organism>